<dbReference type="AlphaFoldDB" id="A0A7K0E247"/>
<dbReference type="Proteomes" id="UP000431401">
    <property type="component" value="Unassembled WGS sequence"/>
</dbReference>
<name>A0A7K0E247_9NOCA</name>
<accession>A0A7K0E247</accession>
<keyword evidence="2" id="KW-1185">Reference proteome</keyword>
<gene>
    <name evidence="1" type="ORF">NRB56_74580</name>
</gene>
<dbReference type="EMBL" id="WEGI01000024">
    <property type="protein sequence ID" value="MQY31847.1"/>
    <property type="molecule type" value="Genomic_DNA"/>
</dbReference>
<sequence>MLRTTYTEDRSRVRLLATLAPRTRDGGVGYGPRSMRLGDGLIELFG</sequence>
<proteinExistence type="predicted"/>
<organism evidence="1 2">
    <name type="scientific">Nocardia aurantia</name>
    <dbReference type="NCBI Taxonomy" id="2585199"/>
    <lineage>
        <taxon>Bacteria</taxon>
        <taxon>Bacillati</taxon>
        <taxon>Actinomycetota</taxon>
        <taxon>Actinomycetes</taxon>
        <taxon>Mycobacteriales</taxon>
        <taxon>Nocardiaceae</taxon>
        <taxon>Nocardia</taxon>
    </lineage>
</organism>
<protein>
    <submittedName>
        <fullName evidence="1">Uncharacterized protein</fullName>
    </submittedName>
</protein>
<evidence type="ECO:0000313" key="1">
    <source>
        <dbReference type="EMBL" id="MQY31847.1"/>
    </source>
</evidence>
<evidence type="ECO:0000313" key="2">
    <source>
        <dbReference type="Proteomes" id="UP000431401"/>
    </source>
</evidence>
<dbReference type="RefSeq" id="WP_153349058.1">
    <property type="nucleotide sequence ID" value="NZ_WEGI01000024.1"/>
</dbReference>
<comment type="caution">
    <text evidence="1">The sequence shown here is derived from an EMBL/GenBank/DDBJ whole genome shotgun (WGS) entry which is preliminary data.</text>
</comment>
<reference evidence="1 2" key="1">
    <citation type="submission" date="2019-10" db="EMBL/GenBank/DDBJ databases">
        <title>Nocardia macrotermitis sp. nov. and Nocardia aurantia sp. nov., isolated from the gut of fungus growing-termite Macrotermes natalensis.</title>
        <authorList>
            <person name="Benndorf R."/>
            <person name="Schwitalla J."/>
            <person name="Martin K."/>
            <person name="De Beer W."/>
            <person name="Kaster A.-K."/>
            <person name="Vollmers J."/>
            <person name="Poulsen M."/>
            <person name="Beemelmanns C."/>
        </authorList>
    </citation>
    <scope>NUCLEOTIDE SEQUENCE [LARGE SCALE GENOMIC DNA]</scope>
    <source>
        <strain evidence="1 2">RB56</strain>
    </source>
</reference>